<keyword evidence="8" id="KW-0862">Zinc</keyword>
<dbReference type="FunFam" id="2.30.30.140:FF:000048">
    <property type="entry name" value="Tudor domain containing 1"/>
    <property type="match status" value="1"/>
</dbReference>
<evidence type="ECO:0000256" key="3">
    <source>
        <dbReference type="ARBA" id="ARBA00022490"/>
    </source>
</evidence>
<evidence type="ECO:0000256" key="11">
    <source>
        <dbReference type="ARBA" id="ARBA00060128"/>
    </source>
</evidence>
<dbReference type="FunFam" id="2.30.30.140:FF:000018">
    <property type="entry name" value="Serine/threonine-protein kinase 31"/>
    <property type="match status" value="3"/>
</dbReference>
<dbReference type="Gene3D" id="2.30.30.140">
    <property type="match status" value="4"/>
</dbReference>
<reference evidence="17" key="3">
    <citation type="submission" date="2025-09" db="UniProtKB">
        <authorList>
            <consortium name="Ensembl"/>
        </authorList>
    </citation>
    <scope>IDENTIFICATION</scope>
</reference>
<dbReference type="InterPro" id="IPR035437">
    <property type="entry name" value="SNase_OB-fold_sf"/>
</dbReference>
<dbReference type="PROSITE" id="PS50865">
    <property type="entry name" value="ZF_MYND_2"/>
    <property type="match status" value="1"/>
</dbReference>
<proteinExistence type="inferred from homology"/>
<evidence type="ECO:0000259" key="15">
    <source>
        <dbReference type="PROSITE" id="PS50304"/>
    </source>
</evidence>
<dbReference type="GO" id="GO:0033391">
    <property type="term" value="C:chromatoid body"/>
    <property type="evidence" value="ECO:0007669"/>
    <property type="project" value="Ensembl"/>
</dbReference>
<dbReference type="SUPFAM" id="SSF63748">
    <property type="entry name" value="Tudor/PWWP/MBT"/>
    <property type="match status" value="4"/>
</dbReference>
<dbReference type="PROSITE" id="PS50304">
    <property type="entry name" value="TUDOR"/>
    <property type="match status" value="4"/>
</dbReference>
<dbReference type="FunFam" id="6.10.140.2220:FF:000011">
    <property type="entry name" value="Tudor domain containing 1"/>
    <property type="match status" value="1"/>
</dbReference>
<dbReference type="GO" id="GO:0051321">
    <property type="term" value="P:meiotic cell cycle"/>
    <property type="evidence" value="ECO:0007669"/>
    <property type="project" value="UniProtKB-KW"/>
</dbReference>
<dbReference type="InParanoid" id="H9GFS7"/>
<evidence type="ECO:0000256" key="9">
    <source>
        <dbReference type="ARBA" id="ARBA00023158"/>
    </source>
</evidence>
<gene>
    <name evidence="17" type="primary">TDRD1</name>
</gene>
<keyword evidence="10" id="KW-0469">Meiosis</keyword>
<dbReference type="AlphaFoldDB" id="H9GFS7"/>
<name>H9GFS7_ANOCA</name>
<dbReference type="InterPro" id="IPR050621">
    <property type="entry name" value="Tudor_domain_containing"/>
</dbReference>
<reference evidence="17" key="1">
    <citation type="submission" date="2009-12" db="EMBL/GenBank/DDBJ databases">
        <title>The Genome Sequence of Anolis carolinensis (Green Anole Lizard).</title>
        <authorList>
            <consortium name="The Genome Sequencing Platform"/>
            <person name="Di Palma F."/>
            <person name="Alfoldi J."/>
            <person name="Heiman D."/>
            <person name="Young S."/>
            <person name="Grabherr M."/>
            <person name="Johnson J."/>
            <person name="Lander E.S."/>
            <person name="Lindblad-Toh K."/>
        </authorList>
    </citation>
    <scope>NUCLEOTIDE SEQUENCE [LARGE SCALE GENOMIC DNA]</scope>
    <source>
        <strain evidence="17">JBL SC #1</strain>
    </source>
</reference>
<dbReference type="GO" id="GO:0043186">
    <property type="term" value="C:P granule"/>
    <property type="evidence" value="ECO:0000318"/>
    <property type="project" value="GO_Central"/>
</dbReference>
<evidence type="ECO:0000256" key="10">
    <source>
        <dbReference type="ARBA" id="ARBA00023254"/>
    </source>
</evidence>
<dbReference type="Proteomes" id="UP000001646">
    <property type="component" value="Unplaced"/>
</dbReference>
<dbReference type="PANTHER" id="PTHR22948:SF4">
    <property type="entry name" value="TUDOR DOMAIN-CONTAINING PROTEIN 1"/>
    <property type="match status" value="1"/>
</dbReference>
<dbReference type="Ensembl" id="ENSACAT00000009915.4">
    <property type="protein sequence ID" value="ENSACAP00000009716.3"/>
    <property type="gene ID" value="ENSACAG00000009854.4"/>
</dbReference>
<evidence type="ECO:0000256" key="1">
    <source>
        <dbReference type="ARBA" id="ARBA00004496"/>
    </source>
</evidence>
<dbReference type="PANTHER" id="PTHR22948">
    <property type="entry name" value="TUDOR DOMAIN CONTAINING PROTEIN"/>
    <property type="match status" value="1"/>
</dbReference>
<dbReference type="GeneTree" id="ENSGT00940000158754"/>
<evidence type="ECO:0000256" key="13">
    <source>
        <dbReference type="ARBA" id="ARBA00067143"/>
    </source>
</evidence>
<feature type="domain" description="Tudor" evidence="15">
    <location>
        <begin position="737"/>
        <end position="793"/>
    </location>
</feature>
<dbReference type="GO" id="GO:0034587">
    <property type="term" value="P:piRNA processing"/>
    <property type="evidence" value="ECO:0000318"/>
    <property type="project" value="GO_Central"/>
</dbReference>
<dbReference type="GO" id="GO:0030719">
    <property type="term" value="P:P granule organization"/>
    <property type="evidence" value="ECO:0000318"/>
    <property type="project" value="GO_Central"/>
</dbReference>
<keyword evidence="9" id="KW-0943">RNA-mediated gene silencing</keyword>
<dbReference type="Gene3D" id="6.10.140.2220">
    <property type="match status" value="1"/>
</dbReference>
<comment type="subcellular location">
    <subcellularLocation>
        <location evidence="1">Cytoplasm</location>
    </subcellularLocation>
</comment>
<dbReference type="GO" id="GO:0007283">
    <property type="term" value="P:spermatogenesis"/>
    <property type="evidence" value="ECO:0000318"/>
    <property type="project" value="GO_Central"/>
</dbReference>
<comment type="similarity">
    <text evidence="12">Belongs to the TDRD1 family.</text>
</comment>
<evidence type="ECO:0000259" key="16">
    <source>
        <dbReference type="PROSITE" id="PS50865"/>
    </source>
</evidence>
<protein>
    <recommendedName>
        <fullName evidence="13">Tudor domain-containing protein 1</fullName>
    </recommendedName>
</protein>
<dbReference type="STRING" id="28377.ENSACAP00000009716"/>
<dbReference type="GO" id="GO:0008270">
    <property type="term" value="F:zinc ion binding"/>
    <property type="evidence" value="ECO:0007669"/>
    <property type="project" value="UniProtKB-KW"/>
</dbReference>
<dbReference type="eggNOG" id="KOG2039">
    <property type="taxonomic scope" value="Eukaryota"/>
</dbReference>
<accession>H9GFS7</accession>
<dbReference type="InterPro" id="IPR002893">
    <property type="entry name" value="Znf_MYND"/>
</dbReference>
<dbReference type="GO" id="GO:0141196">
    <property type="term" value="P:transposable element silencing by piRNA-mediated DNA methylation"/>
    <property type="evidence" value="ECO:0007669"/>
    <property type="project" value="Ensembl"/>
</dbReference>
<dbReference type="GO" id="GO:0045202">
    <property type="term" value="C:synapse"/>
    <property type="evidence" value="ECO:0007669"/>
    <property type="project" value="Ensembl"/>
</dbReference>
<keyword evidence="6 14" id="KW-0863">Zinc-finger</keyword>
<comment type="function">
    <text evidence="11">Plays a central role during spermatogenesis by participating in the repression transposable elements and preventing their mobilization, which is essential for the germline integrity. Acts via the piRNA metabolic process, which mediates the repression of transposable elements during meiosis by forming complexes composed of piRNAs and Piwi proteins and governs the methylation and subsequent repression of transposons. Required for the localization of Piwi proteins to the meiotic nuage. Involved in the piRNA metabolic process by ensuring the entry of correct transcripts into the normal piRNA pool and limiting the entry of cellular transcripts into the piRNA pathway. May act by allowing the recruitment of piRNA biogenesis or loading factors that ensure the correct entry of transcripts and piRNAs into Piwi proteins.</text>
</comment>
<evidence type="ECO:0000256" key="6">
    <source>
        <dbReference type="ARBA" id="ARBA00022771"/>
    </source>
</evidence>
<evidence type="ECO:0000256" key="4">
    <source>
        <dbReference type="ARBA" id="ARBA00022723"/>
    </source>
</evidence>
<dbReference type="SUPFAM" id="SSF144232">
    <property type="entry name" value="HIT/MYND zinc finger-like"/>
    <property type="match status" value="1"/>
</dbReference>
<dbReference type="SMART" id="SM00333">
    <property type="entry name" value="TUDOR"/>
    <property type="match status" value="4"/>
</dbReference>
<reference evidence="17" key="2">
    <citation type="submission" date="2025-08" db="UniProtKB">
        <authorList>
            <consortium name="Ensembl"/>
        </authorList>
    </citation>
    <scope>IDENTIFICATION</scope>
</reference>
<dbReference type="HOGENOM" id="CLU_010832_0_0_1"/>
<keyword evidence="5" id="KW-0677">Repeat</keyword>
<evidence type="ECO:0000256" key="7">
    <source>
        <dbReference type="ARBA" id="ARBA00022782"/>
    </source>
</evidence>
<dbReference type="GO" id="GO:1990904">
    <property type="term" value="C:ribonucleoprotein complex"/>
    <property type="evidence" value="ECO:0007669"/>
    <property type="project" value="Ensembl"/>
</dbReference>
<dbReference type="InterPro" id="IPR002999">
    <property type="entry name" value="Tudor"/>
</dbReference>
<dbReference type="Pfam" id="PF00567">
    <property type="entry name" value="TUDOR"/>
    <property type="match status" value="4"/>
</dbReference>
<evidence type="ECO:0000256" key="8">
    <source>
        <dbReference type="ARBA" id="ARBA00022833"/>
    </source>
</evidence>
<dbReference type="PROSITE" id="PS01360">
    <property type="entry name" value="ZF_MYND_1"/>
    <property type="match status" value="1"/>
</dbReference>
<feature type="domain" description="MYND-type" evidence="16">
    <location>
        <begin position="151"/>
        <end position="187"/>
    </location>
</feature>
<keyword evidence="2" id="KW-0217">Developmental protein</keyword>
<keyword evidence="4" id="KW-0479">Metal-binding</keyword>
<dbReference type="GO" id="GO:0071546">
    <property type="term" value="C:pi-body"/>
    <property type="evidence" value="ECO:0007669"/>
    <property type="project" value="Ensembl"/>
</dbReference>
<dbReference type="CDD" id="cd20409">
    <property type="entry name" value="Tudor_TDRD1_rpt2"/>
    <property type="match status" value="1"/>
</dbReference>
<sequence>MDACKMPQRFHLRNRNESPRIPRTVPNGKGVLLEDKTSAMLKNFSICDQVKLFVADHDSNIIENSHDGSENVYHKQITGSELNGGELKGDLATINNPSNSLLPSAKEIHSVNIISASTMIPSKQNTLKSIPDNALSGNCDLKFNPLFEPKCHFCGLFGFLRCTQCKQVYYCSVACQKKDWQKHSVVCKKVQLNTDKAEDNPKPSIEIKNKENVVSVKTNKTVEQCKKTMISDLGMLELRKNMKVEGTVTEFLNPHEFYIQIKTVEVQTNIRKLSKELKNQVGINLNEYFPIKGEVGIAQSSLDQNWYRVLIKEVDILKKNGHVLYIDYGNEDNIPLNKIKQLPKDIAQLPPCAAKCSVENALFVKEKWNAVSRNTVAPRLKGMRCFLTITNILRGEIPCFIVDVTLPDSGKHLHDMLLEIENVLNLKNVHIEMGNSTTGSANKSNIQENKCESKDHSDCLTPKVISLSIGDSFWGLVSHIQTPGDFFCQQIKNGSKLSKLQVSLNEHCEKISTMKDFSPAIGEMCCAQFTEDQQWYRALVLSFVSENTVLVDYVDYGNVEVLDLCKLRPIVPELMELPAQAIRCTLSGVKPVSETWSTEATSVMKKLFHNKVVIIKVLTMKENNFVVEITDDSMTPIINVSSYLLKSGYAVEESPAAVVTESRTTTSEEMSGQKLDQLDASWVTLTAKQVADVIVCVLFNPSEFYCQVYCHKDLVALEELNLSLMEYCEKAAPCVSKITKGELCCAYYSADGRWYRALVKDDASIEVQFVDYGNCEKVTLDKMRPISATFMKLPFQAIRCCLSGVCPINKEWSNEATAALQKWIVGKKLQAKVVSSIKNSAEIELTDNTTGSPILINDILVNEHLAFKKELMLNKKMPSVELAHDFQEMSLNVEWTTVKFAVGETVSVRVLDVINPELFYVMPTKPKVDLQELHKLMTELADFCSFQNGHPLKPKVGEPCCARFSGDNKWYRALVLRILVSEVKVVNADYGNVEMLPFSRLLPITSTFLELPFQILKCSLAGITAPATEKIKSLLFNECVIITVKGVNKNIHEVTIQKNCENRTLETADEMVIENSVCCISGNQCAEKDKFCFTDWKKRVVKLEKIVNFLLKDRFGEDEPPEIAKFLEQ</sequence>
<organism evidence="17 18">
    <name type="scientific">Anolis carolinensis</name>
    <name type="common">Green anole</name>
    <name type="synonym">American chameleon</name>
    <dbReference type="NCBI Taxonomy" id="28377"/>
    <lineage>
        <taxon>Eukaryota</taxon>
        <taxon>Metazoa</taxon>
        <taxon>Chordata</taxon>
        <taxon>Craniata</taxon>
        <taxon>Vertebrata</taxon>
        <taxon>Euteleostomi</taxon>
        <taxon>Lepidosauria</taxon>
        <taxon>Squamata</taxon>
        <taxon>Bifurcata</taxon>
        <taxon>Unidentata</taxon>
        <taxon>Episquamata</taxon>
        <taxon>Toxicofera</taxon>
        <taxon>Iguania</taxon>
        <taxon>Dactyloidae</taxon>
        <taxon>Anolis</taxon>
    </lineage>
</organism>
<dbReference type="Bgee" id="ENSACAG00000009854">
    <property type="expression patterns" value="Expressed in ovary and 6 other cell types or tissues"/>
</dbReference>
<keyword evidence="3" id="KW-0963">Cytoplasm</keyword>
<dbReference type="Gene3D" id="2.40.50.90">
    <property type="match status" value="3"/>
</dbReference>
<evidence type="ECO:0000313" key="17">
    <source>
        <dbReference type="Ensembl" id="ENSACAP00000009716.3"/>
    </source>
</evidence>
<keyword evidence="7" id="KW-0221">Differentiation</keyword>
<evidence type="ECO:0000256" key="12">
    <source>
        <dbReference type="ARBA" id="ARBA00060949"/>
    </source>
</evidence>
<dbReference type="InterPro" id="IPR047377">
    <property type="entry name" value="Tudor_TDRD1_rpt2"/>
</dbReference>
<feature type="domain" description="Tudor" evidence="15">
    <location>
        <begin position="518"/>
        <end position="577"/>
    </location>
</feature>
<evidence type="ECO:0000256" key="5">
    <source>
        <dbReference type="ARBA" id="ARBA00022737"/>
    </source>
</evidence>
<dbReference type="Pfam" id="PF01753">
    <property type="entry name" value="zf-MYND"/>
    <property type="match status" value="1"/>
</dbReference>
<feature type="domain" description="Tudor" evidence="15">
    <location>
        <begin position="289"/>
        <end position="349"/>
    </location>
</feature>
<keyword evidence="18" id="KW-1185">Reference proteome</keyword>
<evidence type="ECO:0000313" key="18">
    <source>
        <dbReference type="Proteomes" id="UP000001646"/>
    </source>
</evidence>
<feature type="domain" description="Tudor" evidence="15">
    <location>
        <begin position="953"/>
        <end position="1011"/>
    </location>
</feature>
<evidence type="ECO:0000256" key="2">
    <source>
        <dbReference type="ARBA" id="ARBA00022473"/>
    </source>
</evidence>
<evidence type="ECO:0000256" key="14">
    <source>
        <dbReference type="PROSITE-ProRule" id="PRU00134"/>
    </source>
</evidence>